<evidence type="ECO:0000313" key="2">
    <source>
        <dbReference type="Proteomes" id="UP000214646"/>
    </source>
</evidence>
<organism evidence="1 2">
    <name type="scientific">Fimbriiglobus ruber</name>
    <dbReference type="NCBI Taxonomy" id="1908690"/>
    <lineage>
        <taxon>Bacteria</taxon>
        <taxon>Pseudomonadati</taxon>
        <taxon>Planctomycetota</taxon>
        <taxon>Planctomycetia</taxon>
        <taxon>Gemmatales</taxon>
        <taxon>Gemmataceae</taxon>
        <taxon>Fimbriiglobus</taxon>
    </lineage>
</organism>
<protein>
    <submittedName>
        <fullName evidence="1">Uncharacterized protein</fullName>
    </submittedName>
</protein>
<comment type="caution">
    <text evidence="1">The sequence shown here is derived from an EMBL/GenBank/DDBJ whole genome shotgun (WGS) entry which is preliminary data.</text>
</comment>
<proteinExistence type="predicted"/>
<dbReference type="Proteomes" id="UP000214646">
    <property type="component" value="Unassembled WGS sequence"/>
</dbReference>
<dbReference type="AlphaFoldDB" id="A0A225DVC6"/>
<dbReference type="EMBL" id="NIDE01000002">
    <property type="protein sequence ID" value="OWK45311.1"/>
    <property type="molecule type" value="Genomic_DNA"/>
</dbReference>
<evidence type="ECO:0000313" key="1">
    <source>
        <dbReference type="EMBL" id="OWK45311.1"/>
    </source>
</evidence>
<reference evidence="2" key="1">
    <citation type="submission" date="2017-06" db="EMBL/GenBank/DDBJ databases">
        <title>Genome analysis of Fimbriiglobus ruber SP5, the first member of the order Planctomycetales with confirmed chitinolytic capability.</title>
        <authorList>
            <person name="Ravin N.V."/>
            <person name="Rakitin A.L."/>
            <person name="Ivanova A.A."/>
            <person name="Beletsky A.V."/>
            <person name="Kulichevskaya I.S."/>
            <person name="Mardanov A.V."/>
            <person name="Dedysh S.N."/>
        </authorList>
    </citation>
    <scope>NUCLEOTIDE SEQUENCE [LARGE SCALE GENOMIC DNA]</scope>
    <source>
        <strain evidence="2">SP5</strain>
    </source>
</reference>
<gene>
    <name evidence="1" type="ORF">FRUB_01642</name>
</gene>
<name>A0A225DVC6_9BACT</name>
<sequence>MIRSLVVDRSLARDRPGYAARLFLSCKNNTVRGKSPRASLCGSVQCPIVRQDNTFVTRVTVFARFF</sequence>
<keyword evidence="2" id="KW-1185">Reference proteome</keyword>
<accession>A0A225DVC6</accession>